<comment type="caution">
    <text evidence="8">The sequence shown here is derived from an EMBL/GenBank/DDBJ whole genome shotgun (WGS) entry which is preliminary data.</text>
</comment>
<evidence type="ECO:0000313" key="8">
    <source>
        <dbReference type="EMBL" id="MCI0752535.1"/>
    </source>
</evidence>
<protein>
    <recommendedName>
        <fullName evidence="5">Urease accessory protein UreE</fullName>
    </recommendedName>
</protein>
<dbReference type="CDD" id="cd00571">
    <property type="entry name" value="UreE"/>
    <property type="match status" value="1"/>
</dbReference>
<organism evidence="8 9">
    <name type="scientific">Teichococcus vastitatis</name>
    <dbReference type="NCBI Taxonomy" id="2307076"/>
    <lineage>
        <taxon>Bacteria</taxon>
        <taxon>Pseudomonadati</taxon>
        <taxon>Pseudomonadota</taxon>
        <taxon>Alphaproteobacteria</taxon>
        <taxon>Acetobacterales</taxon>
        <taxon>Roseomonadaceae</taxon>
        <taxon>Roseomonas</taxon>
    </lineage>
</organism>
<dbReference type="SUPFAM" id="SSF69737">
    <property type="entry name" value="Urease metallochaperone UreE, C-terminal domain"/>
    <property type="match status" value="1"/>
</dbReference>
<dbReference type="Gene3D" id="3.30.70.790">
    <property type="entry name" value="UreE, C-terminal domain"/>
    <property type="match status" value="1"/>
</dbReference>
<keyword evidence="9" id="KW-1185">Reference proteome</keyword>
<evidence type="ECO:0000313" key="9">
    <source>
        <dbReference type="Proteomes" id="UP001201985"/>
    </source>
</evidence>
<gene>
    <name evidence="5" type="primary">ureE</name>
    <name evidence="8" type="ORF">MON41_01990</name>
</gene>
<dbReference type="InterPro" id="IPR012406">
    <property type="entry name" value="UreE"/>
</dbReference>
<evidence type="ECO:0000256" key="2">
    <source>
        <dbReference type="ARBA" id="ARBA00022490"/>
    </source>
</evidence>
<comment type="function">
    <text evidence="5">Involved in urease metallocenter assembly. Binds nickel. Probably functions as a nickel donor during metallocenter assembly.</text>
</comment>
<dbReference type="Pfam" id="PF05194">
    <property type="entry name" value="UreE_C"/>
    <property type="match status" value="1"/>
</dbReference>
<dbReference type="RefSeq" id="WP_202910445.1">
    <property type="nucleotide sequence ID" value="NZ_JALBUU010000004.1"/>
</dbReference>
<evidence type="ECO:0000256" key="6">
    <source>
        <dbReference type="SAM" id="MobiDB-lite"/>
    </source>
</evidence>
<keyword evidence="3 5" id="KW-0533">Nickel</keyword>
<name>A0ABS9W119_9PROT</name>
<comment type="subcellular location">
    <subcellularLocation>
        <location evidence="1 5">Cytoplasm</location>
    </subcellularLocation>
</comment>
<feature type="domain" description="UreE urease accessory N-terminal" evidence="7">
    <location>
        <begin position="8"/>
        <end position="73"/>
    </location>
</feature>
<evidence type="ECO:0000259" key="7">
    <source>
        <dbReference type="SMART" id="SM00988"/>
    </source>
</evidence>
<sequence>MTEATLPRATQVLPAGQWQAGTARDTIMVDFDDRHRRRRRYTAEKGLSFLLDLPEAVALRDGDGLLLEGGGVVLVRAAPEPLIEVRGRDPQHLLRLAWHLGNRHLPAEIDADRILIREDHVILRMLQGLGATVERIEAPFNPEGGAYGEHNRHTGHRHGSLGHGELHDHGDGHFHAH</sequence>
<feature type="region of interest" description="Disordered" evidence="6">
    <location>
        <begin position="151"/>
        <end position="177"/>
    </location>
</feature>
<evidence type="ECO:0000256" key="1">
    <source>
        <dbReference type="ARBA" id="ARBA00004496"/>
    </source>
</evidence>
<dbReference type="PIRSF" id="PIRSF036402">
    <property type="entry name" value="Ureas_acces_UreE"/>
    <property type="match status" value="1"/>
</dbReference>
<dbReference type="EMBL" id="JALBUU010000004">
    <property type="protein sequence ID" value="MCI0752535.1"/>
    <property type="molecule type" value="Genomic_DNA"/>
</dbReference>
<keyword evidence="2 5" id="KW-0963">Cytoplasm</keyword>
<dbReference type="Gene3D" id="2.60.260.20">
    <property type="entry name" value="Urease metallochaperone UreE, N-terminal domain"/>
    <property type="match status" value="1"/>
</dbReference>
<dbReference type="Pfam" id="PF02814">
    <property type="entry name" value="UreE_N"/>
    <property type="match status" value="1"/>
</dbReference>
<evidence type="ECO:0000256" key="5">
    <source>
        <dbReference type="HAMAP-Rule" id="MF_00822"/>
    </source>
</evidence>
<proteinExistence type="inferred from homology"/>
<feature type="compositionally biased region" description="Basic and acidic residues" evidence="6">
    <location>
        <begin position="164"/>
        <end position="177"/>
    </location>
</feature>
<accession>A0ABS9W119</accession>
<dbReference type="InterPro" id="IPR007864">
    <property type="entry name" value="UreE_C_dom"/>
</dbReference>
<evidence type="ECO:0000256" key="3">
    <source>
        <dbReference type="ARBA" id="ARBA00022596"/>
    </source>
</evidence>
<dbReference type="InterPro" id="IPR004029">
    <property type="entry name" value="UreE_N"/>
</dbReference>
<comment type="similarity">
    <text evidence="5">Belongs to the UreE family.</text>
</comment>
<dbReference type="SUPFAM" id="SSF69287">
    <property type="entry name" value="Urease metallochaperone UreE, N-terminal domain"/>
    <property type="match status" value="1"/>
</dbReference>
<dbReference type="InterPro" id="IPR036118">
    <property type="entry name" value="UreE_N_sf"/>
</dbReference>
<dbReference type="HAMAP" id="MF_00822">
    <property type="entry name" value="UreE"/>
    <property type="match status" value="1"/>
</dbReference>
<reference evidence="8 9" key="1">
    <citation type="submission" date="2022-03" db="EMBL/GenBank/DDBJ databases">
        <title>Complete genome analysis of Roseomonas KG 17.1 : a prolific producer of plant growth promoters.</title>
        <authorList>
            <person name="Saadouli I."/>
            <person name="Najjari A."/>
            <person name="Mosbah A."/>
            <person name="Ouzari H.I."/>
        </authorList>
    </citation>
    <scope>NUCLEOTIDE SEQUENCE [LARGE SCALE GENOMIC DNA]</scope>
    <source>
        <strain evidence="8 9">KG17-1</strain>
    </source>
</reference>
<dbReference type="SMART" id="SM00988">
    <property type="entry name" value="UreE_N"/>
    <property type="match status" value="1"/>
</dbReference>
<evidence type="ECO:0000256" key="4">
    <source>
        <dbReference type="ARBA" id="ARBA00023186"/>
    </source>
</evidence>
<keyword evidence="4 5" id="KW-0143">Chaperone</keyword>
<dbReference type="Proteomes" id="UP001201985">
    <property type="component" value="Unassembled WGS sequence"/>
</dbReference>